<sequence>MKDLDQHISFGIKLLNLKKSARENGSSVDGLGSDSDEESGNNATISLTEETEPMRGDVIKAKMPGFKKSVQCSVKGSDKYFQERLTITRREHLKRNFAKEVKIIDSELSEYPGIEKGYKLYGLGWTSGAPDSYFPNMVPEFYANFAVTLENMCKKGHKVSEMPISTKVQVRGV</sequence>
<proteinExistence type="predicted"/>
<reference evidence="2 3" key="1">
    <citation type="journal article" date="2021" name="BMC Genomics">
        <title>Datura genome reveals duplications of psychoactive alkaloid biosynthetic genes and high mutation rate following tissue culture.</title>
        <authorList>
            <person name="Rajewski A."/>
            <person name="Carter-House D."/>
            <person name="Stajich J."/>
            <person name="Litt A."/>
        </authorList>
    </citation>
    <scope>NUCLEOTIDE SEQUENCE [LARGE SCALE GENOMIC DNA]</scope>
    <source>
        <strain evidence="2">AR-01</strain>
    </source>
</reference>
<gene>
    <name evidence="2" type="ORF">HAX54_031569</name>
</gene>
<dbReference type="EMBL" id="JACEIK010000040">
    <property type="protein sequence ID" value="MCD7447540.1"/>
    <property type="molecule type" value="Genomic_DNA"/>
</dbReference>
<keyword evidence="3" id="KW-1185">Reference proteome</keyword>
<comment type="caution">
    <text evidence="2">The sequence shown here is derived from an EMBL/GenBank/DDBJ whole genome shotgun (WGS) entry which is preliminary data.</text>
</comment>
<evidence type="ECO:0000313" key="2">
    <source>
        <dbReference type="EMBL" id="MCD7447540.1"/>
    </source>
</evidence>
<feature type="region of interest" description="Disordered" evidence="1">
    <location>
        <begin position="22"/>
        <end position="54"/>
    </location>
</feature>
<evidence type="ECO:0000313" key="3">
    <source>
        <dbReference type="Proteomes" id="UP000823775"/>
    </source>
</evidence>
<evidence type="ECO:0000256" key="1">
    <source>
        <dbReference type="SAM" id="MobiDB-lite"/>
    </source>
</evidence>
<dbReference type="Proteomes" id="UP000823775">
    <property type="component" value="Unassembled WGS sequence"/>
</dbReference>
<accession>A0ABS8RLM2</accession>
<organism evidence="2 3">
    <name type="scientific">Datura stramonium</name>
    <name type="common">Jimsonweed</name>
    <name type="synonym">Common thornapple</name>
    <dbReference type="NCBI Taxonomy" id="4076"/>
    <lineage>
        <taxon>Eukaryota</taxon>
        <taxon>Viridiplantae</taxon>
        <taxon>Streptophyta</taxon>
        <taxon>Embryophyta</taxon>
        <taxon>Tracheophyta</taxon>
        <taxon>Spermatophyta</taxon>
        <taxon>Magnoliopsida</taxon>
        <taxon>eudicotyledons</taxon>
        <taxon>Gunneridae</taxon>
        <taxon>Pentapetalae</taxon>
        <taxon>asterids</taxon>
        <taxon>lamiids</taxon>
        <taxon>Solanales</taxon>
        <taxon>Solanaceae</taxon>
        <taxon>Solanoideae</taxon>
        <taxon>Datureae</taxon>
        <taxon>Datura</taxon>
    </lineage>
</organism>
<name>A0ABS8RLM2_DATST</name>
<protein>
    <submittedName>
        <fullName evidence="2">Uncharacterized protein</fullName>
    </submittedName>
</protein>